<proteinExistence type="predicted"/>
<name>A0A2B7ZAW8_9EURO</name>
<protein>
    <submittedName>
        <fullName evidence="1">Uncharacterized protein</fullName>
    </submittedName>
</protein>
<accession>A0A2B7ZAW8</accession>
<dbReference type="EMBL" id="PDND01000059">
    <property type="protein sequence ID" value="PGH33594.1"/>
    <property type="molecule type" value="Genomic_DNA"/>
</dbReference>
<comment type="caution">
    <text evidence="1">The sequence shown here is derived from an EMBL/GenBank/DDBJ whole genome shotgun (WGS) entry which is preliminary data.</text>
</comment>
<gene>
    <name evidence="1" type="ORF">GX50_03582</name>
</gene>
<keyword evidence="2" id="KW-1185">Reference proteome</keyword>
<organism evidence="1 2">
    <name type="scientific">[Emmonsia] crescens</name>
    <dbReference type="NCBI Taxonomy" id="73230"/>
    <lineage>
        <taxon>Eukaryota</taxon>
        <taxon>Fungi</taxon>
        <taxon>Dikarya</taxon>
        <taxon>Ascomycota</taxon>
        <taxon>Pezizomycotina</taxon>
        <taxon>Eurotiomycetes</taxon>
        <taxon>Eurotiomycetidae</taxon>
        <taxon>Onygenales</taxon>
        <taxon>Ajellomycetaceae</taxon>
        <taxon>Emergomyces</taxon>
    </lineage>
</organism>
<sequence>MALESVTATQRAGPAFPVAGSFQVRSIQVLLWQPVAQWGVSDARLPNARQSVQSLSCHELRTDDKASPYFLDPTRLFMLGILWTLGPPISLDHSSVPRPEQPQNVLTGIPLSQTDANNLKVRQTR</sequence>
<dbReference type="AlphaFoldDB" id="A0A2B7ZAW8"/>
<reference evidence="1 2" key="1">
    <citation type="submission" date="2017-10" db="EMBL/GenBank/DDBJ databases">
        <title>Comparative genomics in systemic dimorphic fungi from Ajellomycetaceae.</title>
        <authorList>
            <person name="Munoz J.F."/>
            <person name="Mcewen J.G."/>
            <person name="Clay O.K."/>
            <person name="Cuomo C.A."/>
        </authorList>
    </citation>
    <scope>NUCLEOTIDE SEQUENCE [LARGE SCALE GENOMIC DNA]</scope>
    <source>
        <strain evidence="1 2">UAMH4076</strain>
    </source>
</reference>
<dbReference type="Proteomes" id="UP000226031">
    <property type="component" value="Unassembled WGS sequence"/>
</dbReference>
<evidence type="ECO:0000313" key="1">
    <source>
        <dbReference type="EMBL" id="PGH33594.1"/>
    </source>
</evidence>
<evidence type="ECO:0000313" key="2">
    <source>
        <dbReference type="Proteomes" id="UP000226031"/>
    </source>
</evidence>